<feature type="compositionally biased region" description="Basic residues" evidence="1">
    <location>
        <begin position="88"/>
        <end position="104"/>
    </location>
</feature>
<keyword evidence="4" id="KW-1185">Reference proteome</keyword>
<comment type="caution">
    <text evidence="3">The sequence shown here is derived from an EMBL/GenBank/DDBJ whole genome shotgun (WGS) entry which is preliminary data.</text>
</comment>
<dbReference type="Proteomes" id="UP001197875">
    <property type="component" value="Unassembled WGS sequence"/>
</dbReference>
<name>A0AAE3DQG5_9FIRM</name>
<keyword evidence="2" id="KW-1133">Transmembrane helix</keyword>
<feature type="compositionally biased region" description="Basic and acidic residues" evidence="1">
    <location>
        <begin position="114"/>
        <end position="161"/>
    </location>
</feature>
<reference evidence="3 4" key="1">
    <citation type="submission" date="2021-10" db="EMBL/GenBank/DDBJ databases">
        <title>Anaerobic single-cell dispensing facilitates the cultivation of human gut bacteria.</title>
        <authorList>
            <person name="Afrizal A."/>
        </authorList>
    </citation>
    <scope>NUCLEOTIDE SEQUENCE [LARGE SCALE GENOMIC DNA]</scope>
    <source>
        <strain evidence="3 4">CLA-AA-H277</strain>
    </source>
</reference>
<dbReference type="RefSeq" id="WP_227614131.1">
    <property type="nucleotide sequence ID" value="NZ_JAJEPR010000002.1"/>
</dbReference>
<dbReference type="Pfam" id="PF11167">
    <property type="entry name" value="DUF2953"/>
    <property type="match status" value="1"/>
</dbReference>
<evidence type="ECO:0000256" key="2">
    <source>
        <dbReference type="SAM" id="Phobius"/>
    </source>
</evidence>
<gene>
    <name evidence="3" type="ORF">LKD71_01875</name>
</gene>
<dbReference type="InterPro" id="IPR021338">
    <property type="entry name" value="DUF2953"/>
</dbReference>
<proteinExistence type="predicted"/>
<organism evidence="3 4">
    <name type="scientific">Fusicatenibacter faecihominis</name>
    <dbReference type="NCBI Taxonomy" id="2881276"/>
    <lineage>
        <taxon>Bacteria</taxon>
        <taxon>Bacillati</taxon>
        <taxon>Bacillota</taxon>
        <taxon>Clostridia</taxon>
        <taxon>Lachnospirales</taxon>
        <taxon>Lachnospiraceae</taxon>
        <taxon>Fusicatenibacter</taxon>
    </lineage>
</organism>
<evidence type="ECO:0000313" key="3">
    <source>
        <dbReference type="EMBL" id="MCC2188583.1"/>
    </source>
</evidence>
<protein>
    <submittedName>
        <fullName evidence="3">DUF2953 domain-containing protein</fullName>
    </submittedName>
</protein>
<dbReference type="AlphaFoldDB" id="A0AAE3DQG5"/>
<evidence type="ECO:0000313" key="4">
    <source>
        <dbReference type="Proteomes" id="UP001197875"/>
    </source>
</evidence>
<feature type="region of interest" description="Disordered" evidence="1">
    <location>
        <begin position="88"/>
        <end position="202"/>
    </location>
</feature>
<sequence length="372" mass="42128">MLHIILVILKAVGILLAAVLLLLLLALLLLLFVPLRYEVAFRHTEEDTFVRGKVSWLLHLVTARIFYEKPDGKGLAVKIGGFQLIPKKGKKPKPVKKTSPKKTRAEKSAAVPKPKAEEARKKPADQSKKQESKQTEMEKTVPERIPEKKISVPVPEPEKSQETSVAVQPKPEPVPETISKTVSRTEPTPSPEPAAEPVTAPRKSIFSSLGEKLREIPEFFKKLRAVILAIGQLLKKQLDRIKALFHSLAELKAKIDHYIEIWQEEETQNLIRSVKSYLFYLLHHIRPRKGKGYLKYGLPDPAITGQLTGFLYVLRPLAFSKLALEPVFETEEIVLEGDLVIKGHVRLVHLAYVGLKLLFDKNLKHLRQRLKE</sequence>
<evidence type="ECO:0000256" key="1">
    <source>
        <dbReference type="SAM" id="MobiDB-lite"/>
    </source>
</evidence>
<feature type="transmembrane region" description="Helical" evidence="2">
    <location>
        <begin position="12"/>
        <end position="33"/>
    </location>
</feature>
<keyword evidence="2" id="KW-0812">Transmembrane</keyword>
<keyword evidence="2" id="KW-0472">Membrane</keyword>
<dbReference type="EMBL" id="JAJEPR010000002">
    <property type="protein sequence ID" value="MCC2188583.1"/>
    <property type="molecule type" value="Genomic_DNA"/>
</dbReference>
<accession>A0AAE3DQG5</accession>